<proteinExistence type="predicted"/>
<accession>A0ABP7S7V2</accession>
<comment type="caution">
    <text evidence="1">The sequence shown here is derived from an EMBL/GenBank/DDBJ whole genome shotgun (WGS) entry which is preliminary data.</text>
</comment>
<reference evidence="2" key="1">
    <citation type="journal article" date="2019" name="Int. J. Syst. Evol. Microbiol.">
        <title>The Global Catalogue of Microorganisms (GCM) 10K type strain sequencing project: providing services to taxonomists for standard genome sequencing and annotation.</title>
        <authorList>
            <consortium name="The Broad Institute Genomics Platform"/>
            <consortium name="The Broad Institute Genome Sequencing Center for Infectious Disease"/>
            <person name="Wu L."/>
            <person name="Ma J."/>
        </authorList>
    </citation>
    <scope>NUCLEOTIDE SEQUENCE [LARGE SCALE GENOMIC DNA]</scope>
    <source>
        <strain evidence="2">JCM 16924</strain>
    </source>
</reference>
<keyword evidence="2" id="KW-1185">Reference proteome</keyword>
<evidence type="ECO:0008006" key="3">
    <source>
        <dbReference type="Google" id="ProtNLM"/>
    </source>
</evidence>
<dbReference type="EMBL" id="BAAAZX010000016">
    <property type="protein sequence ID" value="GAA4007660.1"/>
    <property type="molecule type" value="Genomic_DNA"/>
</dbReference>
<evidence type="ECO:0000313" key="2">
    <source>
        <dbReference type="Proteomes" id="UP001500456"/>
    </source>
</evidence>
<name>A0ABP7S7V2_9ACTN</name>
<dbReference type="RefSeq" id="WP_345566838.1">
    <property type="nucleotide sequence ID" value="NZ_BAAAZX010000016.1"/>
</dbReference>
<evidence type="ECO:0000313" key="1">
    <source>
        <dbReference type="EMBL" id="GAA4007660.1"/>
    </source>
</evidence>
<gene>
    <name evidence="1" type="ORF">GCM10022232_54880</name>
</gene>
<protein>
    <recommendedName>
        <fullName evidence="3">Secreted protein</fullName>
    </recommendedName>
</protein>
<sequence length="213" mass="22773">MRGIRHRTWIAAGLATAGVAVGAGLYIEELQTGHTDGGYRVAPAQIKAAATDKSCVGARPAPTAGDAVHYTPLDRTVDHLGKLTSGRHTAVYTGLSVDDDDNAADVWRIPSAAFDTAACAAAEKGVTVRLHSTDVNRKDLNALADRISEDMSRWDGAFQLREVGVDESGFVFVGVDDPERAEPILEDTFGVRYIRVEHVEQAHTLPLEVPEAG</sequence>
<dbReference type="Proteomes" id="UP001500456">
    <property type="component" value="Unassembled WGS sequence"/>
</dbReference>
<organism evidence="1 2">
    <name type="scientific">Streptomyces plumbiresistens</name>
    <dbReference type="NCBI Taxonomy" id="511811"/>
    <lineage>
        <taxon>Bacteria</taxon>
        <taxon>Bacillati</taxon>
        <taxon>Actinomycetota</taxon>
        <taxon>Actinomycetes</taxon>
        <taxon>Kitasatosporales</taxon>
        <taxon>Streptomycetaceae</taxon>
        <taxon>Streptomyces</taxon>
    </lineage>
</organism>